<evidence type="ECO:0008006" key="4">
    <source>
        <dbReference type="Google" id="ProtNLM"/>
    </source>
</evidence>
<comment type="caution">
    <text evidence="2">The sequence shown here is derived from an EMBL/GenBank/DDBJ whole genome shotgun (WGS) entry which is preliminary data.</text>
</comment>
<dbReference type="RefSeq" id="WP_110293906.1">
    <property type="nucleotide sequence ID" value="NZ_QJKF01000017.1"/>
</dbReference>
<organism evidence="2 3">
    <name type="scientific">Nocardia tenerifensis</name>
    <dbReference type="NCBI Taxonomy" id="228006"/>
    <lineage>
        <taxon>Bacteria</taxon>
        <taxon>Bacillati</taxon>
        <taxon>Actinomycetota</taxon>
        <taxon>Actinomycetes</taxon>
        <taxon>Mycobacteriales</taxon>
        <taxon>Nocardiaceae</taxon>
        <taxon>Nocardia</taxon>
    </lineage>
</organism>
<evidence type="ECO:0000313" key="2">
    <source>
        <dbReference type="EMBL" id="PXX57689.1"/>
    </source>
</evidence>
<feature type="transmembrane region" description="Helical" evidence="1">
    <location>
        <begin position="53"/>
        <end position="72"/>
    </location>
</feature>
<keyword evidence="1" id="KW-1133">Transmembrane helix</keyword>
<sequence>MSTFLATQPRLSTDFLRTVLRVDGWSTGAFGVVMLAGAVALRDPLGLPTAWSIPFGVAMLGGALALLLIAGAPEMPFRHACAVVAVNALSAVAMVVLAFTEVVGLTGLGIAFLCIGAAVVAVFAALEFIGLRRAGY</sequence>
<dbReference type="AlphaFoldDB" id="A0A318JVA0"/>
<dbReference type="OrthoDB" id="5197002at2"/>
<evidence type="ECO:0000256" key="1">
    <source>
        <dbReference type="SAM" id="Phobius"/>
    </source>
</evidence>
<keyword evidence="1" id="KW-0812">Transmembrane</keyword>
<keyword evidence="3" id="KW-1185">Reference proteome</keyword>
<accession>A0A318JVA0</accession>
<proteinExistence type="predicted"/>
<keyword evidence="1" id="KW-0472">Membrane</keyword>
<dbReference type="EMBL" id="QJKF01000017">
    <property type="protein sequence ID" value="PXX57689.1"/>
    <property type="molecule type" value="Genomic_DNA"/>
</dbReference>
<feature type="transmembrane region" description="Helical" evidence="1">
    <location>
        <begin position="79"/>
        <end position="99"/>
    </location>
</feature>
<evidence type="ECO:0000313" key="3">
    <source>
        <dbReference type="Proteomes" id="UP000247569"/>
    </source>
</evidence>
<feature type="transmembrane region" description="Helical" evidence="1">
    <location>
        <begin position="20"/>
        <end position="41"/>
    </location>
</feature>
<feature type="transmembrane region" description="Helical" evidence="1">
    <location>
        <begin position="105"/>
        <end position="126"/>
    </location>
</feature>
<reference evidence="2 3" key="1">
    <citation type="submission" date="2018-05" db="EMBL/GenBank/DDBJ databases">
        <title>Genomic Encyclopedia of Type Strains, Phase IV (KMG-IV): sequencing the most valuable type-strain genomes for metagenomic binning, comparative biology and taxonomic classification.</title>
        <authorList>
            <person name="Goeker M."/>
        </authorList>
    </citation>
    <scope>NUCLEOTIDE SEQUENCE [LARGE SCALE GENOMIC DNA]</scope>
    <source>
        <strain evidence="2 3">DSM 44704</strain>
    </source>
</reference>
<name>A0A318JVA0_9NOCA</name>
<gene>
    <name evidence="2" type="ORF">DFR70_117118</name>
</gene>
<protein>
    <recommendedName>
        <fullName evidence="4">SPW repeat-containing protein</fullName>
    </recommendedName>
</protein>
<dbReference type="Proteomes" id="UP000247569">
    <property type="component" value="Unassembled WGS sequence"/>
</dbReference>